<keyword evidence="1" id="KW-0677">Repeat</keyword>
<dbReference type="SUPFAM" id="SSF52058">
    <property type="entry name" value="L domain-like"/>
    <property type="match status" value="1"/>
</dbReference>
<dbReference type="Pfam" id="PF23598">
    <property type="entry name" value="LRR_14"/>
    <property type="match status" value="1"/>
</dbReference>
<keyword evidence="4" id="KW-1185">Reference proteome</keyword>
<sequence>MEQLRTLLPTCIDFDNCYPLSKRVQLNILPSLRSLRVLSLSHYQIVELPNDLFIELKLLRFLDLSQTDIKKLPNSICVLYNLETVLLSHCSNLEDLPLQMEKLINLRHLDITNSYG</sequence>
<feature type="domain" description="Disease resistance R13L4/SHOC-2-like LRR" evidence="2">
    <location>
        <begin position="12"/>
        <end position="112"/>
    </location>
</feature>
<dbReference type="EMBL" id="JAIVGD010000018">
    <property type="protein sequence ID" value="KAH0754836.1"/>
    <property type="molecule type" value="Genomic_DNA"/>
</dbReference>
<organism evidence="3 4">
    <name type="scientific">Solanum tuberosum</name>
    <name type="common">Potato</name>
    <dbReference type="NCBI Taxonomy" id="4113"/>
    <lineage>
        <taxon>Eukaryota</taxon>
        <taxon>Viridiplantae</taxon>
        <taxon>Streptophyta</taxon>
        <taxon>Embryophyta</taxon>
        <taxon>Tracheophyta</taxon>
        <taxon>Spermatophyta</taxon>
        <taxon>Magnoliopsida</taxon>
        <taxon>eudicotyledons</taxon>
        <taxon>Gunneridae</taxon>
        <taxon>Pentapetalae</taxon>
        <taxon>asterids</taxon>
        <taxon>lamiids</taxon>
        <taxon>Solanales</taxon>
        <taxon>Solanaceae</taxon>
        <taxon>Solanoideae</taxon>
        <taxon>Solaneae</taxon>
        <taxon>Solanum</taxon>
    </lineage>
</organism>
<accession>A0ABQ7UUM7</accession>
<comment type="caution">
    <text evidence="3">The sequence shown here is derived from an EMBL/GenBank/DDBJ whole genome shotgun (WGS) entry which is preliminary data.</text>
</comment>
<dbReference type="Gene3D" id="3.80.10.10">
    <property type="entry name" value="Ribonuclease Inhibitor"/>
    <property type="match status" value="1"/>
</dbReference>
<evidence type="ECO:0000313" key="4">
    <source>
        <dbReference type="Proteomes" id="UP000826656"/>
    </source>
</evidence>
<dbReference type="InterPro" id="IPR055414">
    <property type="entry name" value="LRR_R13L4/SHOC2-like"/>
</dbReference>
<reference evidence="3 4" key="1">
    <citation type="journal article" date="2021" name="bioRxiv">
        <title>Chromosome-scale and haplotype-resolved genome assembly of a tetraploid potato cultivar.</title>
        <authorList>
            <person name="Sun H."/>
            <person name="Jiao W.-B."/>
            <person name="Krause K."/>
            <person name="Campoy J.A."/>
            <person name="Goel M."/>
            <person name="Folz-Donahue K."/>
            <person name="Kukat C."/>
            <person name="Huettel B."/>
            <person name="Schneeberger K."/>
        </authorList>
    </citation>
    <scope>NUCLEOTIDE SEQUENCE [LARGE SCALE GENOMIC DNA]</scope>
    <source>
        <strain evidence="3">SolTubOtavaFocal</strain>
        <tissue evidence="3">Leaves</tissue>
    </source>
</reference>
<gene>
    <name evidence="3" type="ORF">KY290_025106</name>
</gene>
<dbReference type="InterPro" id="IPR032675">
    <property type="entry name" value="LRR_dom_sf"/>
</dbReference>
<dbReference type="PANTHER" id="PTHR47186">
    <property type="entry name" value="LEUCINE-RICH REPEAT-CONTAINING PROTEIN 57"/>
    <property type="match status" value="1"/>
</dbReference>
<proteinExistence type="predicted"/>
<protein>
    <recommendedName>
        <fullName evidence="2">Disease resistance R13L4/SHOC-2-like LRR domain-containing protein</fullName>
    </recommendedName>
</protein>
<dbReference type="PANTHER" id="PTHR47186:SF42">
    <property type="entry name" value="DISEASE RESISTANCE RPP13-LIKE PROTEIN 1"/>
    <property type="match status" value="1"/>
</dbReference>
<evidence type="ECO:0000313" key="3">
    <source>
        <dbReference type="EMBL" id="KAH0754836.1"/>
    </source>
</evidence>
<dbReference type="Proteomes" id="UP000826656">
    <property type="component" value="Unassembled WGS sequence"/>
</dbReference>
<name>A0ABQ7UUM7_SOLTU</name>
<evidence type="ECO:0000256" key="1">
    <source>
        <dbReference type="ARBA" id="ARBA00022737"/>
    </source>
</evidence>
<evidence type="ECO:0000259" key="2">
    <source>
        <dbReference type="Pfam" id="PF23598"/>
    </source>
</evidence>